<organism evidence="3 4">
    <name type="scientific">Fuerstiella marisgermanici</name>
    <dbReference type="NCBI Taxonomy" id="1891926"/>
    <lineage>
        <taxon>Bacteria</taxon>
        <taxon>Pseudomonadati</taxon>
        <taxon>Planctomycetota</taxon>
        <taxon>Planctomycetia</taxon>
        <taxon>Planctomycetales</taxon>
        <taxon>Planctomycetaceae</taxon>
        <taxon>Fuerstiella</taxon>
    </lineage>
</organism>
<dbReference type="AlphaFoldDB" id="A0A1P8WAL3"/>
<gene>
    <name evidence="3" type="ORF">Fuma_00703</name>
</gene>
<keyword evidence="2" id="KW-0472">Membrane</keyword>
<keyword evidence="2" id="KW-1133">Transmembrane helix</keyword>
<feature type="transmembrane region" description="Helical" evidence="2">
    <location>
        <begin position="52"/>
        <end position="70"/>
    </location>
</feature>
<keyword evidence="4" id="KW-1185">Reference proteome</keyword>
<sequence>MKPPRTKPSLVFRLIVPVTSLFILTIMALIATVFGDPDAPVSKWLDRYGNQLLIWEFVLVVVLTFLAMAIDRVRTLQGKDEVAVEHDDIQPPDGENDKLSSSTPLRQKS</sequence>
<feature type="compositionally biased region" description="Polar residues" evidence="1">
    <location>
        <begin position="99"/>
        <end position="109"/>
    </location>
</feature>
<dbReference type="Proteomes" id="UP000187735">
    <property type="component" value="Chromosome"/>
</dbReference>
<feature type="transmembrane region" description="Helical" evidence="2">
    <location>
        <begin position="12"/>
        <end position="32"/>
    </location>
</feature>
<protein>
    <submittedName>
        <fullName evidence="3">Uncharacterized protein</fullName>
    </submittedName>
</protein>
<evidence type="ECO:0000256" key="1">
    <source>
        <dbReference type="SAM" id="MobiDB-lite"/>
    </source>
</evidence>
<dbReference type="EMBL" id="CP017641">
    <property type="protein sequence ID" value="APZ91117.1"/>
    <property type="molecule type" value="Genomic_DNA"/>
</dbReference>
<feature type="region of interest" description="Disordered" evidence="1">
    <location>
        <begin position="84"/>
        <end position="109"/>
    </location>
</feature>
<dbReference type="OrthoDB" id="292154at2"/>
<proteinExistence type="predicted"/>
<evidence type="ECO:0000313" key="3">
    <source>
        <dbReference type="EMBL" id="APZ91117.1"/>
    </source>
</evidence>
<evidence type="ECO:0000256" key="2">
    <source>
        <dbReference type="SAM" id="Phobius"/>
    </source>
</evidence>
<name>A0A1P8WAL3_9PLAN</name>
<evidence type="ECO:0000313" key="4">
    <source>
        <dbReference type="Proteomes" id="UP000187735"/>
    </source>
</evidence>
<dbReference type="RefSeq" id="WP_077022927.1">
    <property type="nucleotide sequence ID" value="NZ_CP017641.1"/>
</dbReference>
<dbReference type="KEGG" id="fmr:Fuma_00703"/>
<dbReference type="STRING" id="1891926.Fuma_00703"/>
<accession>A0A1P8WAL3</accession>
<reference evidence="3 4" key="1">
    <citation type="journal article" date="2016" name="Front. Microbiol.">
        <title>Fuerstia marisgermanicae gen. nov., sp. nov., an Unusual Member of the Phylum Planctomycetes from the German Wadden Sea.</title>
        <authorList>
            <person name="Kohn T."/>
            <person name="Heuer A."/>
            <person name="Jogler M."/>
            <person name="Vollmers J."/>
            <person name="Boedeker C."/>
            <person name="Bunk B."/>
            <person name="Rast P."/>
            <person name="Borchert D."/>
            <person name="Glockner I."/>
            <person name="Freese H.M."/>
            <person name="Klenk H.P."/>
            <person name="Overmann J."/>
            <person name="Kaster A.K."/>
            <person name="Rohde M."/>
            <person name="Wiegand S."/>
            <person name="Jogler C."/>
        </authorList>
    </citation>
    <scope>NUCLEOTIDE SEQUENCE [LARGE SCALE GENOMIC DNA]</scope>
    <source>
        <strain evidence="3 4">NH11</strain>
    </source>
</reference>
<keyword evidence="2" id="KW-0812">Transmembrane</keyword>